<dbReference type="AlphaFoldDB" id="A0A221W4D9"/>
<gene>
    <name evidence="1" type="primary">ybfF</name>
    <name evidence="1" type="ORF">AHOG_14370</name>
</gene>
<reference evidence="1 2" key="1">
    <citation type="submission" date="2017-07" db="EMBL/GenBank/DDBJ databases">
        <title>Complete genome sequence of Actinoalloteichus hoggarensis DSM 45943, type strain of Actinoalloteichus hoggarensis.</title>
        <authorList>
            <person name="Ruckert C."/>
            <person name="Nouioui I."/>
            <person name="Willmese J."/>
            <person name="van Wezel G."/>
            <person name="Klenk H.-P."/>
            <person name="Kalinowski J."/>
            <person name="Zotchev S.B."/>
        </authorList>
    </citation>
    <scope>NUCLEOTIDE SEQUENCE [LARGE SCALE GENOMIC DNA]</scope>
    <source>
        <strain evidence="1 2">DSM 45943</strain>
    </source>
</reference>
<dbReference type="InterPro" id="IPR029058">
    <property type="entry name" value="AB_hydrolase_fold"/>
</dbReference>
<evidence type="ECO:0000313" key="1">
    <source>
        <dbReference type="EMBL" id="ASO20516.1"/>
    </source>
</evidence>
<protein>
    <submittedName>
        <fullName evidence="1">Esterase YbfF</fullName>
        <ecNumber evidence="1">3.1.-.-</ecNumber>
    </submittedName>
</protein>
<accession>A0A221W4D9</accession>
<dbReference type="InterPro" id="IPR000073">
    <property type="entry name" value="AB_hydrolase_1"/>
</dbReference>
<dbReference type="RefSeq" id="WP_093941823.1">
    <property type="nucleotide sequence ID" value="NZ_CP022521.1"/>
</dbReference>
<dbReference type="KEGG" id="ahg:AHOG_14370"/>
<evidence type="ECO:0000313" key="2">
    <source>
        <dbReference type="Proteomes" id="UP000204221"/>
    </source>
</evidence>
<dbReference type="InterPro" id="IPR050228">
    <property type="entry name" value="Carboxylesterase_BioH"/>
</dbReference>
<dbReference type="PRINTS" id="PR00111">
    <property type="entry name" value="ABHYDROLASE"/>
</dbReference>
<dbReference type="PANTHER" id="PTHR43194:SF2">
    <property type="entry name" value="PEROXISOMAL MEMBRANE PROTEIN LPX1"/>
    <property type="match status" value="1"/>
</dbReference>
<dbReference type="EC" id="3.1.-.-" evidence="1"/>
<name>A0A221W4D9_9PSEU</name>
<keyword evidence="2" id="KW-1185">Reference proteome</keyword>
<dbReference type="InterPro" id="IPR000639">
    <property type="entry name" value="Epox_hydrolase-like"/>
</dbReference>
<organism evidence="1 2">
    <name type="scientific">Actinoalloteichus hoggarensis</name>
    <dbReference type="NCBI Taxonomy" id="1470176"/>
    <lineage>
        <taxon>Bacteria</taxon>
        <taxon>Bacillati</taxon>
        <taxon>Actinomycetota</taxon>
        <taxon>Actinomycetes</taxon>
        <taxon>Pseudonocardiales</taxon>
        <taxon>Pseudonocardiaceae</taxon>
        <taxon>Actinoalloteichus</taxon>
    </lineage>
</organism>
<dbReference type="PRINTS" id="PR00412">
    <property type="entry name" value="EPOXHYDRLASE"/>
</dbReference>
<keyword evidence="1" id="KW-0378">Hydrolase</keyword>
<dbReference type="EMBL" id="CP022521">
    <property type="protein sequence ID" value="ASO20516.1"/>
    <property type="molecule type" value="Genomic_DNA"/>
</dbReference>
<dbReference type="SUPFAM" id="SSF53474">
    <property type="entry name" value="alpha/beta-Hydrolases"/>
    <property type="match status" value="1"/>
</dbReference>
<sequence>MRTPTEHHATVRGLRLAYLDFGGAGTPLLVLHGHFGRGRQFARLAADLAPDHRVIALDLRGHGHSGRDGDVTPDAYTADVTEFLDDLARSSGPMPVLGHSMGGVIAFRVAARRPDLVSALVVEEGGALNRRPEIADPVLDVRGWVRRAPTLAALRREVESRGIPDATYFLESAHEYADGWGFLFDHDDVTSSQEELIGDWRPDWLGSDCPALLVHGRDSTVLPTDMAEDMARRRPHTVLRTFPGCGHWVHDDDPAGFAETVRDFLGATHATGRR</sequence>
<proteinExistence type="predicted"/>
<dbReference type="GO" id="GO:0016787">
    <property type="term" value="F:hydrolase activity"/>
    <property type="evidence" value="ECO:0007669"/>
    <property type="project" value="UniProtKB-KW"/>
</dbReference>
<dbReference type="OrthoDB" id="2987348at2"/>
<dbReference type="Pfam" id="PF12697">
    <property type="entry name" value="Abhydrolase_6"/>
    <property type="match status" value="1"/>
</dbReference>
<dbReference type="Gene3D" id="3.40.50.1820">
    <property type="entry name" value="alpha/beta hydrolase"/>
    <property type="match status" value="1"/>
</dbReference>
<dbReference type="PANTHER" id="PTHR43194">
    <property type="entry name" value="HYDROLASE ALPHA/BETA FOLD FAMILY"/>
    <property type="match status" value="1"/>
</dbReference>
<dbReference type="Proteomes" id="UP000204221">
    <property type="component" value="Chromosome"/>
</dbReference>